<dbReference type="STRING" id="743788.S8EP39"/>
<evidence type="ECO:0000313" key="6">
    <source>
        <dbReference type="EMBL" id="EPT04774.1"/>
    </source>
</evidence>
<reference evidence="6 7" key="1">
    <citation type="journal article" date="2012" name="Science">
        <title>The Paleozoic origin of enzymatic lignin decomposition reconstructed from 31 fungal genomes.</title>
        <authorList>
            <person name="Floudas D."/>
            <person name="Binder M."/>
            <person name="Riley R."/>
            <person name="Barry K."/>
            <person name="Blanchette R.A."/>
            <person name="Henrissat B."/>
            <person name="Martinez A.T."/>
            <person name="Otillar R."/>
            <person name="Spatafora J.W."/>
            <person name="Yadav J.S."/>
            <person name="Aerts A."/>
            <person name="Benoit I."/>
            <person name="Boyd A."/>
            <person name="Carlson A."/>
            <person name="Copeland A."/>
            <person name="Coutinho P.M."/>
            <person name="de Vries R.P."/>
            <person name="Ferreira P."/>
            <person name="Findley K."/>
            <person name="Foster B."/>
            <person name="Gaskell J."/>
            <person name="Glotzer D."/>
            <person name="Gorecki P."/>
            <person name="Heitman J."/>
            <person name="Hesse C."/>
            <person name="Hori C."/>
            <person name="Igarashi K."/>
            <person name="Jurgens J.A."/>
            <person name="Kallen N."/>
            <person name="Kersten P."/>
            <person name="Kohler A."/>
            <person name="Kuees U."/>
            <person name="Kumar T.K.A."/>
            <person name="Kuo A."/>
            <person name="LaButti K."/>
            <person name="Larrondo L.F."/>
            <person name="Lindquist E."/>
            <person name="Ling A."/>
            <person name="Lombard V."/>
            <person name="Lucas S."/>
            <person name="Lundell T."/>
            <person name="Martin R."/>
            <person name="McLaughlin D.J."/>
            <person name="Morgenstern I."/>
            <person name="Morin E."/>
            <person name="Murat C."/>
            <person name="Nagy L.G."/>
            <person name="Nolan M."/>
            <person name="Ohm R.A."/>
            <person name="Patyshakuliyeva A."/>
            <person name="Rokas A."/>
            <person name="Ruiz-Duenas F.J."/>
            <person name="Sabat G."/>
            <person name="Salamov A."/>
            <person name="Samejima M."/>
            <person name="Schmutz J."/>
            <person name="Slot J.C."/>
            <person name="St John F."/>
            <person name="Stenlid J."/>
            <person name="Sun H."/>
            <person name="Sun S."/>
            <person name="Syed K."/>
            <person name="Tsang A."/>
            <person name="Wiebenga A."/>
            <person name="Young D."/>
            <person name="Pisabarro A."/>
            <person name="Eastwood D.C."/>
            <person name="Martin F."/>
            <person name="Cullen D."/>
            <person name="Grigoriev I.V."/>
            <person name="Hibbett D.S."/>
        </authorList>
    </citation>
    <scope>NUCLEOTIDE SEQUENCE</scope>
    <source>
        <strain evidence="7">FP-58527</strain>
    </source>
</reference>
<dbReference type="GO" id="GO:0032259">
    <property type="term" value="P:methylation"/>
    <property type="evidence" value="ECO:0007669"/>
    <property type="project" value="UniProtKB-KW"/>
</dbReference>
<dbReference type="InterPro" id="IPR036390">
    <property type="entry name" value="WH_DNA-bd_sf"/>
</dbReference>
<keyword evidence="7" id="KW-1185">Reference proteome</keyword>
<name>S8EP39_FOMSC</name>
<evidence type="ECO:0000259" key="4">
    <source>
        <dbReference type="Pfam" id="PF00891"/>
    </source>
</evidence>
<dbReference type="PROSITE" id="PS51683">
    <property type="entry name" value="SAM_OMT_II"/>
    <property type="match status" value="1"/>
</dbReference>
<dbReference type="PANTHER" id="PTHR43712">
    <property type="entry name" value="PUTATIVE (AFU_ORTHOLOGUE AFUA_4G14580)-RELATED"/>
    <property type="match status" value="1"/>
</dbReference>
<dbReference type="InterPro" id="IPR016461">
    <property type="entry name" value="COMT-like"/>
</dbReference>
<keyword evidence="2" id="KW-0808">Transferase</keyword>
<sequence>MSLDERINHLRDLVRLINDASEVVIHEWQAEAKDPNPPADASLLPSQVLYDARRTLLGACGMASDLVAEPQQRLMEVSIGYYSSRALHVAAEGRVADIIAEADTGEGVHVSEIASKTGVEHRKLARILRALCSIHIFKEVKELHFANTQTSQAMAGNDPLRCWLLAHGMELYTASAGLLNVLFDPARTGSYAVHDAAFNDAHGSELTFWEFLEQREGKPDAAGRPSRGLEIFSLAMVGGGRVHAPPLYADYPWAALGKATIVDVGGGVGGMSLELAKRFPDLNFVVQDRAPVIEKAKAVWAREVPDVVASGRITFLVHDFFTEQPVKGAEVYLMRHIIHDWPDAEARTILAQLASAMSARSRILTVDQVVHTTRGSKFLAPAPAPLPANYGHAHVLAHHRDMNMLANFNAQERRPEDLEELGRGVGLRVGRVWECRGMMAITEIVRSEVEIDWPIPMKALASHG</sequence>
<dbReference type="eggNOG" id="KOG3178">
    <property type="taxonomic scope" value="Eukaryota"/>
</dbReference>
<dbReference type="InterPro" id="IPR036388">
    <property type="entry name" value="WH-like_DNA-bd_sf"/>
</dbReference>
<proteinExistence type="predicted"/>
<dbReference type="Pfam" id="PF00891">
    <property type="entry name" value="Methyltransf_2"/>
    <property type="match status" value="1"/>
</dbReference>
<dbReference type="InterPro" id="IPR012967">
    <property type="entry name" value="COMT_dimerisation"/>
</dbReference>
<gene>
    <name evidence="6" type="ORF">FOMPIDRAFT_1027546</name>
</gene>
<dbReference type="AlphaFoldDB" id="S8EP39"/>
<dbReference type="Gene3D" id="3.40.50.150">
    <property type="entry name" value="Vaccinia Virus protein VP39"/>
    <property type="match status" value="1"/>
</dbReference>
<evidence type="ECO:0000313" key="7">
    <source>
        <dbReference type="Proteomes" id="UP000015241"/>
    </source>
</evidence>
<keyword evidence="3" id="KW-0949">S-adenosyl-L-methionine</keyword>
<evidence type="ECO:0000256" key="1">
    <source>
        <dbReference type="ARBA" id="ARBA00022603"/>
    </source>
</evidence>
<dbReference type="PANTHER" id="PTHR43712:SF2">
    <property type="entry name" value="O-METHYLTRANSFERASE CICE"/>
    <property type="match status" value="1"/>
</dbReference>
<dbReference type="GO" id="GO:0046983">
    <property type="term" value="F:protein dimerization activity"/>
    <property type="evidence" value="ECO:0007669"/>
    <property type="project" value="InterPro"/>
</dbReference>
<dbReference type="Pfam" id="PF08100">
    <property type="entry name" value="Dimerisation"/>
    <property type="match status" value="1"/>
</dbReference>
<evidence type="ECO:0000256" key="3">
    <source>
        <dbReference type="ARBA" id="ARBA00022691"/>
    </source>
</evidence>
<dbReference type="Gene3D" id="1.10.10.10">
    <property type="entry name" value="Winged helix-like DNA-binding domain superfamily/Winged helix DNA-binding domain"/>
    <property type="match status" value="1"/>
</dbReference>
<dbReference type="OrthoDB" id="2410195at2759"/>
<dbReference type="GO" id="GO:0008171">
    <property type="term" value="F:O-methyltransferase activity"/>
    <property type="evidence" value="ECO:0007669"/>
    <property type="project" value="InterPro"/>
</dbReference>
<dbReference type="Proteomes" id="UP000015241">
    <property type="component" value="Unassembled WGS sequence"/>
</dbReference>
<evidence type="ECO:0000259" key="5">
    <source>
        <dbReference type="Pfam" id="PF08100"/>
    </source>
</evidence>
<feature type="domain" description="O-methyltransferase dimerisation" evidence="5">
    <location>
        <begin position="75"/>
        <end position="154"/>
    </location>
</feature>
<keyword evidence="1" id="KW-0489">Methyltransferase</keyword>
<feature type="domain" description="O-methyltransferase C-terminal" evidence="4">
    <location>
        <begin position="259"/>
        <end position="426"/>
    </location>
</feature>
<organism evidence="6 7">
    <name type="scientific">Fomitopsis schrenkii</name>
    <name type="common">Brown rot fungus</name>
    <dbReference type="NCBI Taxonomy" id="2126942"/>
    <lineage>
        <taxon>Eukaryota</taxon>
        <taxon>Fungi</taxon>
        <taxon>Dikarya</taxon>
        <taxon>Basidiomycota</taxon>
        <taxon>Agaricomycotina</taxon>
        <taxon>Agaricomycetes</taxon>
        <taxon>Polyporales</taxon>
        <taxon>Fomitopsis</taxon>
    </lineage>
</organism>
<dbReference type="InterPro" id="IPR001077">
    <property type="entry name" value="COMT_C"/>
</dbReference>
<protein>
    <submittedName>
        <fullName evidence="6">Uncharacterized protein</fullName>
    </submittedName>
</protein>
<dbReference type="InParanoid" id="S8EP39"/>
<accession>S8EP39</accession>
<dbReference type="SUPFAM" id="SSF46785">
    <property type="entry name" value="Winged helix' DNA-binding domain"/>
    <property type="match status" value="1"/>
</dbReference>
<dbReference type="SUPFAM" id="SSF53335">
    <property type="entry name" value="S-adenosyl-L-methionine-dependent methyltransferases"/>
    <property type="match status" value="1"/>
</dbReference>
<dbReference type="InterPro" id="IPR029063">
    <property type="entry name" value="SAM-dependent_MTases_sf"/>
</dbReference>
<dbReference type="HOGENOM" id="CLU_005533_0_1_1"/>
<dbReference type="EMBL" id="KE504125">
    <property type="protein sequence ID" value="EPT04774.1"/>
    <property type="molecule type" value="Genomic_DNA"/>
</dbReference>
<evidence type="ECO:0000256" key="2">
    <source>
        <dbReference type="ARBA" id="ARBA00022679"/>
    </source>
</evidence>